<protein>
    <submittedName>
        <fullName evidence="1">Uncharacterized protein</fullName>
    </submittedName>
</protein>
<reference evidence="1" key="1">
    <citation type="journal article" date="2014" name="Int. J. Syst. Evol. Microbiol.">
        <title>Complete genome sequence of Corynebacterium casei LMG S-19264T (=DSM 44701T), isolated from a smear-ripened cheese.</title>
        <authorList>
            <consortium name="US DOE Joint Genome Institute (JGI-PGF)"/>
            <person name="Walter F."/>
            <person name="Albersmeier A."/>
            <person name="Kalinowski J."/>
            <person name="Ruckert C."/>
        </authorList>
    </citation>
    <scope>NUCLEOTIDE SEQUENCE</scope>
    <source>
        <strain evidence="1">CGMCC 1.15760</strain>
    </source>
</reference>
<sequence length="246" mass="29014">MSKKQKTMDDFLYHIYIHMNEVDQFVVFSGLKLQQFLSAVDPIQNVLLLKHSYTDGLFNRHTQLDYVSTEELPHFLKKANNTAELCWIDFVNERQLNQLTPKEQAELLYLSHKREPVQSPFSTKLQNRYVYCSSGEEKMTKIYFRKLSDSEVLTANVFNQLIKEKESTSSFFRRKTKGQIPAITPEFLKAYRSFAKEGALFSLTRAEKSNYEIEVRNLSHYHFPDEIWDDLKLILKERQDEIIPIA</sequence>
<dbReference type="AlphaFoldDB" id="A0A917G6C1"/>
<evidence type="ECO:0000313" key="2">
    <source>
        <dbReference type="Proteomes" id="UP000616608"/>
    </source>
</evidence>
<comment type="caution">
    <text evidence="1">The sequence shown here is derived from an EMBL/GenBank/DDBJ whole genome shotgun (WGS) entry which is preliminary data.</text>
</comment>
<proteinExistence type="predicted"/>
<name>A0A917G6C1_9BACI</name>
<keyword evidence="2" id="KW-1185">Reference proteome</keyword>
<reference evidence="1" key="2">
    <citation type="submission" date="2020-09" db="EMBL/GenBank/DDBJ databases">
        <authorList>
            <person name="Sun Q."/>
            <person name="Zhou Y."/>
        </authorList>
    </citation>
    <scope>NUCLEOTIDE SEQUENCE</scope>
    <source>
        <strain evidence="1">CGMCC 1.15760</strain>
    </source>
</reference>
<gene>
    <name evidence="1" type="ORF">GCM10007425_19460</name>
</gene>
<dbReference type="RefSeq" id="WP_188614861.1">
    <property type="nucleotide sequence ID" value="NZ_BMJT01000006.1"/>
</dbReference>
<organism evidence="1 2">
    <name type="scientific">Lysinibacillus alkalisoli</name>
    <dbReference type="NCBI Taxonomy" id="1911548"/>
    <lineage>
        <taxon>Bacteria</taxon>
        <taxon>Bacillati</taxon>
        <taxon>Bacillota</taxon>
        <taxon>Bacilli</taxon>
        <taxon>Bacillales</taxon>
        <taxon>Bacillaceae</taxon>
        <taxon>Lysinibacillus</taxon>
    </lineage>
</organism>
<dbReference type="EMBL" id="BMJT01000006">
    <property type="protein sequence ID" value="GGG25008.1"/>
    <property type="molecule type" value="Genomic_DNA"/>
</dbReference>
<evidence type="ECO:0000313" key="1">
    <source>
        <dbReference type="EMBL" id="GGG25008.1"/>
    </source>
</evidence>
<accession>A0A917G6C1</accession>
<dbReference type="Proteomes" id="UP000616608">
    <property type="component" value="Unassembled WGS sequence"/>
</dbReference>